<dbReference type="EMBL" id="UZAM01010220">
    <property type="protein sequence ID" value="VDP11411.1"/>
    <property type="molecule type" value="Genomic_DNA"/>
</dbReference>
<name>A0A183ITP2_9BILA</name>
<dbReference type="AlphaFoldDB" id="A0A183ITP2"/>
<dbReference type="PROSITE" id="PS50279">
    <property type="entry name" value="BPTI_KUNITZ_2"/>
    <property type="match status" value="2"/>
</dbReference>
<sequence>MQVHIFSLIVWCNVSTISESVCINAQDAGHRCNGYAPVTSYYFDPVAEKCRSFMFNSCGGNLNRFLDERLCSSFCLPYVYKHAPDIFIEELVCGQHADSGSKCGFAQIRFHFDVKKGSCQPFTFLGCAGNENNFVSQKSCAAFCPENVACPNGQIPLRAADTGWPKTCDERNASSCPQGYSCQTNLAGANVCCLSLPVCASGRTALRNNETGQHVRCKPDRFAWCPEEYTCELIPQMDYYCCRDPGLNETCPRDSSPLRSRSGKATVQCFGGNRGCPVNYFCHFNKIYSHHYCCLDTREDQKCPDGSEALLDRWSAVPKVCNPYRSLSCPDYYRCVYNPSTGNFQCCYAELGARSKDAAPEDMMKRSSCLFGLEAVIDNATNLPVVCSTHFPGVCPFSSICQYSPKFWQFVCCTEIVQRIAVTKALTSYFPGQQGCSTDKQCSSVFHRAYCRNQTCHCPSDLLRYENICGKVLALKIKRPRRKRQ</sequence>
<dbReference type="InterPro" id="IPR036880">
    <property type="entry name" value="Kunitz_BPTI_sf"/>
</dbReference>
<dbReference type="SUPFAM" id="SSF57362">
    <property type="entry name" value="BPTI-like"/>
    <property type="match status" value="2"/>
</dbReference>
<dbReference type="OrthoDB" id="4473401at2759"/>
<dbReference type="SMART" id="SM00131">
    <property type="entry name" value="KU"/>
    <property type="match status" value="2"/>
</dbReference>
<evidence type="ECO:0000313" key="4">
    <source>
        <dbReference type="Proteomes" id="UP000270296"/>
    </source>
</evidence>
<proteinExistence type="predicted"/>
<feature type="chain" id="PRO_5043140235" evidence="1">
    <location>
        <begin position="19"/>
        <end position="485"/>
    </location>
</feature>
<keyword evidence="4" id="KW-1185">Reference proteome</keyword>
<dbReference type="SMART" id="SM00289">
    <property type="entry name" value="WR1"/>
    <property type="match status" value="5"/>
</dbReference>
<dbReference type="Proteomes" id="UP000270296">
    <property type="component" value="Unassembled WGS sequence"/>
</dbReference>
<dbReference type="GO" id="GO:0004867">
    <property type="term" value="F:serine-type endopeptidase inhibitor activity"/>
    <property type="evidence" value="ECO:0007669"/>
    <property type="project" value="InterPro"/>
</dbReference>
<dbReference type="InterPro" id="IPR053014">
    <property type="entry name" value="Cuticle_assoc_divergent"/>
</dbReference>
<evidence type="ECO:0000313" key="5">
    <source>
        <dbReference type="WBParaSite" id="SBAD_0000725401-mRNA-1"/>
    </source>
</evidence>
<dbReference type="InterPro" id="IPR028150">
    <property type="entry name" value="Lustrin_cystein"/>
</dbReference>
<dbReference type="InterPro" id="IPR020901">
    <property type="entry name" value="Prtase_inh_Kunz-CS"/>
</dbReference>
<dbReference type="CDD" id="cd00109">
    <property type="entry name" value="Kunitz-type"/>
    <property type="match status" value="1"/>
</dbReference>
<accession>A0A183ITP2</accession>
<dbReference type="InterPro" id="IPR006150">
    <property type="entry name" value="Cys_repeat_1"/>
</dbReference>
<dbReference type="PANTHER" id="PTHR46339">
    <property type="entry name" value="PROTEIN CBG15282-RELATED"/>
    <property type="match status" value="1"/>
</dbReference>
<keyword evidence="1" id="KW-0732">Signal</keyword>
<protein>
    <submittedName>
        <fullName evidence="5">BPTI/Kunitz inhibitor domain-containing protein</fullName>
    </submittedName>
</protein>
<feature type="domain" description="BPTI/Kunitz inhibitor" evidence="2">
    <location>
        <begin position="22"/>
        <end position="75"/>
    </location>
</feature>
<feature type="domain" description="BPTI/Kunitz inhibitor" evidence="2">
    <location>
        <begin position="93"/>
        <end position="144"/>
    </location>
</feature>
<dbReference type="PROSITE" id="PS00280">
    <property type="entry name" value="BPTI_KUNITZ_1"/>
    <property type="match status" value="1"/>
</dbReference>
<reference evidence="5" key="1">
    <citation type="submission" date="2016-06" db="UniProtKB">
        <authorList>
            <consortium name="WormBaseParasite"/>
        </authorList>
    </citation>
    <scope>IDENTIFICATION</scope>
</reference>
<evidence type="ECO:0000259" key="2">
    <source>
        <dbReference type="PROSITE" id="PS50279"/>
    </source>
</evidence>
<evidence type="ECO:0000313" key="3">
    <source>
        <dbReference type="EMBL" id="VDP11411.1"/>
    </source>
</evidence>
<gene>
    <name evidence="3" type="ORF">SBAD_LOCUS6989</name>
</gene>
<dbReference type="Gene3D" id="4.10.410.10">
    <property type="entry name" value="Pancreatic trypsin inhibitor Kunitz domain"/>
    <property type="match status" value="2"/>
</dbReference>
<evidence type="ECO:0000256" key="1">
    <source>
        <dbReference type="SAM" id="SignalP"/>
    </source>
</evidence>
<reference evidence="3 4" key="2">
    <citation type="submission" date="2018-11" db="EMBL/GenBank/DDBJ databases">
        <authorList>
            <consortium name="Pathogen Informatics"/>
        </authorList>
    </citation>
    <scope>NUCLEOTIDE SEQUENCE [LARGE SCALE GENOMIC DNA]</scope>
</reference>
<feature type="signal peptide" evidence="1">
    <location>
        <begin position="1"/>
        <end position="18"/>
    </location>
</feature>
<dbReference type="Pfam" id="PF00014">
    <property type="entry name" value="Kunitz_BPTI"/>
    <property type="match status" value="2"/>
</dbReference>
<organism evidence="5">
    <name type="scientific">Soboliphyme baturini</name>
    <dbReference type="NCBI Taxonomy" id="241478"/>
    <lineage>
        <taxon>Eukaryota</taxon>
        <taxon>Metazoa</taxon>
        <taxon>Ecdysozoa</taxon>
        <taxon>Nematoda</taxon>
        <taxon>Enoplea</taxon>
        <taxon>Dorylaimia</taxon>
        <taxon>Dioctophymatida</taxon>
        <taxon>Dioctophymatoidea</taxon>
        <taxon>Soboliphymatidae</taxon>
        <taxon>Soboliphyme</taxon>
    </lineage>
</organism>
<dbReference type="WBParaSite" id="SBAD_0000725401-mRNA-1">
    <property type="protein sequence ID" value="SBAD_0000725401-mRNA-1"/>
    <property type="gene ID" value="SBAD_0000725401"/>
</dbReference>
<dbReference type="Pfam" id="PF14625">
    <property type="entry name" value="Lustrin_cystein"/>
    <property type="match status" value="5"/>
</dbReference>
<dbReference type="InterPro" id="IPR002223">
    <property type="entry name" value="Kunitz_BPTI"/>
</dbReference>